<dbReference type="GO" id="GO:1990112">
    <property type="term" value="C:RQC complex"/>
    <property type="evidence" value="ECO:0007669"/>
    <property type="project" value="TreeGrafter"/>
</dbReference>
<evidence type="ECO:0000256" key="3">
    <source>
        <dbReference type="ARBA" id="ARBA00022884"/>
    </source>
</evidence>
<dbReference type="Proteomes" id="UP000031397">
    <property type="component" value="Unassembled WGS sequence"/>
</dbReference>
<protein>
    <recommendedName>
        <fullName evidence="5">Rqc2 homolog RqcH</fullName>
        <shortName evidence="5">RqcH</shortName>
    </recommendedName>
</protein>
<evidence type="ECO:0000259" key="6">
    <source>
        <dbReference type="Pfam" id="PF05670"/>
    </source>
</evidence>
<dbReference type="Gene3D" id="2.30.310.10">
    <property type="entry name" value="ibrinogen binding protein from staphylococcus aureus domain"/>
    <property type="match status" value="1"/>
</dbReference>
<evidence type="ECO:0000256" key="2">
    <source>
        <dbReference type="ARBA" id="ARBA00022730"/>
    </source>
</evidence>
<evidence type="ECO:0000256" key="4">
    <source>
        <dbReference type="ARBA" id="ARBA00022917"/>
    </source>
</evidence>
<feature type="domain" description="NFACT RNA-binding" evidence="6">
    <location>
        <begin position="453"/>
        <end position="542"/>
    </location>
</feature>
<dbReference type="Gene3D" id="3.40.970.40">
    <property type="entry name" value="fibrinogen binding protein from staphylococcus aureus domain like"/>
    <property type="match status" value="1"/>
</dbReference>
<dbReference type="RefSeq" id="WP_039142813.1">
    <property type="nucleotide sequence ID" value="NZ_JOJZ01000007.1"/>
</dbReference>
<comment type="function">
    <text evidence="5">Key component of the ribosome quality control system (RQC), a ribosome-associated complex that mediates the extraction of incompletely synthesized nascent chains from stalled ribosomes and their subsequent degradation. RqcH recruits Ala-charged tRNA, and with RqcP directs the elongation of stalled nascent chains on 50S ribosomal subunits, leading to non-templated C-terminal alanine extensions (Ala tail). The Ala tail promotes nascent chain degradation. May add between 1 and at least 8 Ala residues. Binds to stalled 50S ribosomal subunits.</text>
</comment>
<keyword evidence="1 5" id="KW-0820">tRNA-binding</keyword>
<keyword evidence="3 5" id="KW-0694">RNA-binding</keyword>
<dbReference type="InterPro" id="IPR043682">
    <property type="entry name" value="RqcH_bacterial"/>
</dbReference>
<evidence type="ECO:0000313" key="7">
    <source>
        <dbReference type="EMBL" id="KID42566.1"/>
    </source>
</evidence>
<keyword evidence="2 5" id="KW-0699">rRNA-binding</keyword>
<comment type="subunit">
    <text evidence="5">Associates with stalled 50S ribosomal subunits. Binds to RqcP.</text>
</comment>
<dbReference type="PATRIC" id="fig|1614.7.peg.10"/>
<dbReference type="GO" id="GO:0019843">
    <property type="term" value="F:rRNA binding"/>
    <property type="evidence" value="ECO:0007669"/>
    <property type="project" value="UniProtKB-UniRule"/>
</dbReference>
<evidence type="ECO:0000256" key="1">
    <source>
        <dbReference type="ARBA" id="ARBA00022555"/>
    </source>
</evidence>
<sequence>MSFDGSFTHAMTQELKNDLLNGRVSKINEPYPNEIILTIRSNHNNYQLLLSANPSYARAQITNVPFTNPKVPTNFAMTLRKHLSGSFISKVHQVNNDRIIHLHFNTRNELGDIEELVLVIEIMARHSNIILVQAKDSTIIDSVKRISSSQNRYRTILPGSKYIQPPKQNLVDPFQVQDNEITRIERINREFPNVDVFASKLRKYLQGLGTDTAYALASALHVSGSSIKQKYWEFFDHFDSPKPVIGDDSKGKLQFSAFPYIGIEPQQGFDNLSSMLDEYYQTKVQRERVREQGSQLIRITKNELKKNHKKLKKLQKTLEESEHADDLRIKGEILMTYLNQVKVGSNSIKLPNFYDDNKDIVVSLNPALSPSENAQKYFKKYDKKRNAKDYVIKQIQECQSEIDYFDNIESQIEIANPQDLSDIKTELKDGGYIKKTKKNAGKRRKVKVSKPEKFISDDGDVILVGKNNLQNDQLTLKTADKRDTWLHVQNIHGSHVIIRSFDPSEQTVLQAAELAAYFSKARESANVPVDYVKVKAVKKPNGGKPGFVTYRGQSTMYVTPSDEIVKHLRENNKKQDAK</sequence>
<evidence type="ECO:0000256" key="5">
    <source>
        <dbReference type="HAMAP-Rule" id="MF_00844"/>
    </source>
</evidence>
<accession>A0A0C1PRQ9</accession>
<proteinExistence type="inferred from homology"/>
<feature type="coiled-coil region" evidence="5">
    <location>
        <begin position="297"/>
        <end position="324"/>
    </location>
</feature>
<dbReference type="Pfam" id="PF05670">
    <property type="entry name" value="NFACT-R_1"/>
    <property type="match status" value="1"/>
</dbReference>
<dbReference type="GO" id="GO:0000049">
    <property type="term" value="F:tRNA binding"/>
    <property type="evidence" value="ECO:0007669"/>
    <property type="project" value="UniProtKB-UniRule"/>
</dbReference>
<dbReference type="OrthoDB" id="9766163at2"/>
<dbReference type="PANTHER" id="PTHR15239:SF6">
    <property type="entry name" value="RIBOSOME QUALITY CONTROL COMPLEX SUBUNIT NEMF"/>
    <property type="match status" value="1"/>
</dbReference>
<dbReference type="Pfam" id="PF05833">
    <property type="entry name" value="NFACT_N"/>
    <property type="match status" value="1"/>
</dbReference>
<dbReference type="AlphaFoldDB" id="A0A0C1PRQ9"/>
<comment type="caution">
    <text evidence="7">The sequence shown here is derived from an EMBL/GenBank/DDBJ whole genome shotgun (WGS) entry which is preliminary data.</text>
</comment>
<dbReference type="GeneID" id="74912726"/>
<dbReference type="EMBL" id="JOJZ01000007">
    <property type="protein sequence ID" value="KID42566.1"/>
    <property type="molecule type" value="Genomic_DNA"/>
</dbReference>
<dbReference type="GO" id="GO:0072344">
    <property type="term" value="P:rescue of stalled ribosome"/>
    <property type="evidence" value="ECO:0007669"/>
    <property type="project" value="UniProtKB-UniRule"/>
</dbReference>
<name>A0A0C1PRQ9_9LACO</name>
<gene>
    <name evidence="5" type="primary">rqcH</name>
    <name evidence="7" type="ORF">LfDm3_0018</name>
</gene>
<dbReference type="GO" id="GO:0043023">
    <property type="term" value="F:ribosomal large subunit binding"/>
    <property type="evidence" value="ECO:0007669"/>
    <property type="project" value="UniProtKB-UniRule"/>
</dbReference>
<dbReference type="PANTHER" id="PTHR15239">
    <property type="entry name" value="NUCLEAR EXPORT MEDIATOR FACTOR NEMF"/>
    <property type="match status" value="1"/>
</dbReference>
<evidence type="ECO:0000313" key="8">
    <source>
        <dbReference type="Proteomes" id="UP000031397"/>
    </source>
</evidence>
<dbReference type="InterPro" id="IPR008532">
    <property type="entry name" value="NFACT_RNA-bd"/>
</dbReference>
<keyword evidence="8" id="KW-1185">Reference proteome</keyword>
<organism evidence="7 8">
    <name type="scientific">Fructilactobacillus fructivorans</name>
    <dbReference type="NCBI Taxonomy" id="1614"/>
    <lineage>
        <taxon>Bacteria</taxon>
        <taxon>Bacillati</taxon>
        <taxon>Bacillota</taxon>
        <taxon>Bacilli</taxon>
        <taxon>Lactobacillales</taxon>
        <taxon>Lactobacillaceae</taxon>
        <taxon>Fructilactobacillus</taxon>
    </lineage>
</organism>
<dbReference type="FunFam" id="2.30.310.10:FF:000004">
    <property type="entry name" value="Fibronectin-binding protein A"/>
    <property type="match status" value="1"/>
</dbReference>
<dbReference type="HAMAP" id="MF_00844_B">
    <property type="entry name" value="RqcH_B"/>
    <property type="match status" value="1"/>
</dbReference>
<dbReference type="InterPro" id="IPR051608">
    <property type="entry name" value="RQC_Subunit_NEMF"/>
</dbReference>
<keyword evidence="5" id="KW-0175">Coiled coil</keyword>
<reference evidence="7 8" key="1">
    <citation type="submission" date="2014-06" db="EMBL/GenBank/DDBJ databases">
        <title>Functional and comparative genomic analyses of the Drosophila gut microbiota identify candidate symbiosis factors.</title>
        <authorList>
            <person name="Newell P.D."/>
            <person name="Chaston J.M."/>
            <person name="Douglas A.E."/>
        </authorList>
    </citation>
    <scope>NUCLEOTIDE SEQUENCE [LARGE SCALE GENOMIC DNA]</scope>
    <source>
        <strain evidence="7 8">DmCS_002</strain>
    </source>
</reference>
<comment type="similarity">
    <text evidence="5">Belongs to the NEMF family.</text>
</comment>
<keyword evidence="4 5" id="KW-0648">Protein biosynthesis</keyword>